<evidence type="ECO:0000313" key="7">
    <source>
        <dbReference type="EMBL" id="CUQ75341.1"/>
    </source>
</evidence>
<feature type="domain" description="Mannose-6-phosphate isomerase type II C-terminal" evidence="4">
    <location>
        <begin position="304"/>
        <end position="412"/>
    </location>
</feature>
<evidence type="ECO:0000256" key="1">
    <source>
        <dbReference type="ARBA" id="ARBA00029741"/>
    </source>
</evidence>
<feature type="domain" description="Nucleotidyl transferase" evidence="3">
    <location>
        <begin position="3"/>
        <end position="136"/>
    </location>
</feature>
<dbReference type="EMBL" id="CZBU01000001">
    <property type="protein sequence ID" value="CUQ75341.1"/>
    <property type="molecule type" value="Genomic_DNA"/>
</dbReference>
<dbReference type="Pfam" id="PF20511">
    <property type="entry name" value="PMI_typeI_cat"/>
    <property type="match status" value="1"/>
</dbReference>
<protein>
    <recommendedName>
        <fullName evidence="1">Phosphohexomutase</fullName>
    </recommendedName>
    <alternativeName>
        <fullName evidence="2">Phosphomannose isomerase</fullName>
    </alternativeName>
</protein>
<dbReference type="InterPro" id="IPR005835">
    <property type="entry name" value="NTP_transferase_dom"/>
</dbReference>
<dbReference type="InterPro" id="IPR051161">
    <property type="entry name" value="Mannose-6P_isomerase_type2"/>
</dbReference>
<dbReference type="Gene3D" id="3.90.550.10">
    <property type="entry name" value="Spore Coat Polysaccharide Biosynthesis Protein SpsA, Chain A"/>
    <property type="match status" value="2"/>
</dbReference>
<evidence type="ECO:0000256" key="2">
    <source>
        <dbReference type="ARBA" id="ARBA00030762"/>
    </source>
</evidence>
<dbReference type="Gene3D" id="2.60.120.10">
    <property type="entry name" value="Jelly Rolls"/>
    <property type="match status" value="3"/>
</dbReference>
<dbReference type="OrthoDB" id="9808275at2"/>
<dbReference type="InterPro" id="IPR014710">
    <property type="entry name" value="RmlC-like_jellyroll"/>
</dbReference>
<sequence length="750" mass="84289">MKCVILAGGFGNTLWPLSRKNYPKQFLNICEGRSLLQDTIVRNMPFVDEFIIVTNENYADIMETQLKAFQDVRYRIIYESRSCGTFAAVSLASVFMNPSDLMMVTVSDLVIESGSYKDSVIKAKEVAKTGTIANIVSSRNGEHAGIYVCMVGVFNKALRGIYPDIAQTRKVIRRKLKTVSHIINVPENIMERFPKLRMQADLFTRIDDIIEINADFEYRDIDSIADINDEDNQNDYGHKNIINNECEDVVMINTADKHLIVANHINNISIVNTEDATYISDREHICSIKDIVIANTEEYKPYFEHSKVSFREWGMHQVLAMTKNYKVKKVTIYPGMSMKMHCHEHRSESWTVVDGIASIQIGDVIKEYCKGATVSVPVGVPHKVSNHGSEDVVIIETGIGEIMSETDFLRIETVSESDNIPDIIRLEPAFKDNLWGGTKLRTVFGKKCDYDIIAESWELSAHPDGQSVIADGPYKDMYFGEFIEKAGAATVGWKSGSLDRFPVLIKFIDAMKPLSIQIHPDDEYALENENEFGKNEMWYVVDCEPGAYLYCGLSRDASKEEIRKRIENNTITEILNKIEVSKGDCVMVKAGTINAIGAGILICEIQQNSNCTYRMYDYDRSDKFGNKRELHVDKALDVVDTKRYVPYESSSNAYDEALNEAAATIEADSSEGQLLVSCKYFECYKYDISDSVSINVDTASFRSVIFTEGCGTIRVGEDVKAYKAGDSFYITAGNKTVEIEGNGVAIVTKV</sequence>
<dbReference type="InterPro" id="IPR001538">
    <property type="entry name" value="Man6P_isomerase-2_C"/>
</dbReference>
<dbReference type="Pfam" id="PF01050">
    <property type="entry name" value="MannoseP_isomer"/>
    <property type="match status" value="1"/>
</dbReference>
<dbReference type="CDD" id="cd02213">
    <property type="entry name" value="cupin_PMI_typeII_C"/>
    <property type="match status" value="1"/>
</dbReference>
<feature type="domain" description="Mannose-6-phosphate isomerase cupin" evidence="6">
    <location>
        <begin position="675"/>
        <end position="748"/>
    </location>
</feature>
<dbReference type="Proteomes" id="UP000095621">
    <property type="component" value="Unassembled WGS sequence"/>
</dbReference>
<keyword evidence="7" id="KW-0413">Isomerase</keyword>
<dbReference type="CDD" id="cd07010">
    <property type="entry name" value="cupin_PMI_type_I_N_bac"/>
    <property type="match status" value="1"/>
</dbReference>
<dbReference type="SUPFAM" id="SSF53448">
    <property type="entry name" value="Nucleotide-diphospho-sugar transferases"/>
    <property type="match status" value="1"/>
</dbReference>
<proteinExistence type="predicted"/>
<name>A0A174YUA5_9FIRM</name>
<dbReference type="PANTHER" id="PTHR46390:SF1">
    <property type="entry name" value="MANNOSE-1-PHOSPHATE GUANYLYLTRANSFERASE"/>
    <property type="match status" value="1"/>
</dbReference>
<dbReference type="GO" id="GO:0009298">
    <property type="term" value="P:GDP-mannose biosynthetic process"/>
    <property type="evidence" value="ECO:0007669"/>
    <property type="project" value="TreeGrafter"/>
</dbReference>
<evidence type="ECO:0000259" key="6">
    <source>
        <dbReference type="Pfam" id="PF21621"/>
    </source>
</evidence>
<dbReference type="GO" id="GO:0005976">
    <property type="term" value="P:polysaccharide metabolic process"/>
    <property type="evidence" value="ECO:0007669"/>
    <property type="project" value="InterPro"/>
</dbReference>
<evidence type="ECO:0000259" key="5">
    <source>
        <dbReference type="Pfam" id="PF20511"/>
    </source>
</evidence>
<dbReference type="RefSeq" id="WP_082413980.1">
    <property type="nucleotide sequence ID" value="NZ_CZBU01000001.1"/>
</dbReference>
<dbReference type="InterPro" id="IPR046457">
    <property type="entry name" value="PMI_typeI_cat"/>
</dbReference>
<dbReference type="GO" id="GO:0008270">
    <property type="term" value="F:zinc ion binding"/>
    <property type="evidence" value="ECO:0007669"/>
    <property type="project" value="InterPro"/>
</dbReference>
<evidence type="ECO:0000259" key="3">
    <source>
        <dbReference type="Pfam" id="PF00483"/>
    </source>
</evidence>
<dbReference type="AlphaFoldDB" id="A0A174YUA5"/>
<dbReference type="GO" id="GO:0004475">
    <property type="term" value="F:mannose-1-phosphate guanylyltransferase (GTP) activity"/>
    <property type="evidence" value="ECO:0007669"/>
    <property type="project" value="TreeGrafter"/>
</dbReference>
<evidence type="ECO:0000259" key="4">
    <source>
        <dbReference type="Pfam" id="PF01050"/>
    </source>
</evidence>
<organism evidence="7 8">
    <name type="scientific">Lachnospira eligens</name>
    <dbReference type="NCBI Taxonomy" id="39485"/>
    <lineage>
        <taxon>Bacteria</taxon>
        <taxon>Bacillati</taxon>
        <taxon>Bacillota</taxon>
        <taxon>Clostridia</taxon>
        <taxon>Lachnospirales</taxon>
        <taxon>Lachnospiraceae</taxon>
        <taxon>Lachnospira</taxon>
    </lineage>
</organism>
<accession>A0A174YUA5</accession>
<dbReference type="Pfam" id="PF00483">
    <property type="entry name" value="NTP_transferase"/>
    <property type="match status" value="1"/>
</dbReference>
<dbReference type="Pfam" id="PF21621">
    <property type="entry name" value="MPI_cupin_dom"/>
    <property type="match status" value="1"/>
</dbReference>
<dbReference type="SUPFAM" id="SSF51182">
    <property type="entry name" value="RmlC-like cupins"/>
    <property type="match status" value="2"/>
</dbReference>
<feature type="domain" description="Phosphomannose isomerase type I catalytic" evidence="5">
    <location>
        <begin position="423"/>
        <end position="525"/>
    </location>
</feature>
<dbReference type="InterPro" id="IPR029044">
    <property type="entry name" value="Nucleotide-diphossugar_trans"/>
</dbReference>
<dbReference type="GO" id="GO:0004476">
    <property type="term" value="F:mannose-6-phosphate isomerase activity"/>
    <property type="evidence" value="ECO:0007669"/>
    <property type="project" value="InterPro"/>
</dbReference>
<gene>
    <name evidence="7" type="primary">yvyI_2</name>
    <name evidence="7" type="ORF">ERS852490_00458</name>
</gene>
<dbReference type="InterPro" id="IPR049071">
    <property type="entry name" value="MPI_cupin_dom"/>
</dbReference>
<reference evidence="7 8" key="1">
    <citation type="submission" date="2015-09" db="EMBL/GenBank/DDBJ databases">
        <authorList>
            <consortium name="Pathogen Informatics"/>
        </authorList>
    </citation>
    <scope>NUCLEOTIDE SEQUENCE [LARGE SCALE GENOMIC DNA]</scope>
    <source>
        <strain evidence="7 8">2789STDY5834875</strain>
    </source>
</reference>
<dbReference type="InterPro" id="IPR011051">
    <property type="entry name" value="RmlC_Cupin_sf"/>
</dbReference>
<dbReference type="PANTHER" id="PTHR46390">
    <property type="entry name" value="MANNOSE-1-PHOSPHATE GUANYLYLTRANSFERASE"/>
    <property type="match status" value="1"/>
</dbReference>
<evidence type="ECO:0000313" key="8">
    <source>
        <dbReference type="Proteomes" id="UP000095621"/>
    </source>
</evidence>